<evidence type="ECO:0000256" key="1">
    <source>
        <dbReference type="SAM" id="MobiDB-lite"/>
    </source>
</evidence>
<dbReference type="GO" id="GO:1990071">
    <property type="term" value="C:TRAPPII protein complex"/>
    <property type="evidence" value="ECO:0007669"/>
    <property type="project" value="InterPro"/>
</dbReference>
<feature type="domain" description="Trafficking protein particle complex II-specific subunit 65 IgD1" evidence="3">
    <location>
        <begin position="2"/>
        <end position="205"/>
    </location>
</feature>
<dbReference type="AlphaFoldDB" id="A0AA35NGH6"/>
<sequence>MECFVPLHSDLDGSNVEYLRRSHLFRKFIIFDEQLNLWLRFQDDSKNNKRFELSNMTVSINEAQVTKTNTIEDFFTQVGNDGNLWRLKEDCCSKFLFKSNVVMNNGYNNQIKFLFEYKSMEANLENQGSSQTSQTSDTLSKYCREEILPSFEPVYSWSSMNTKSANDTHTHVEKNPVNSRNGETHETEISKNPNMLSLKLQYPIFSLLNMRLRNISLKSEHCILSSLDFQTSKASEQLTKKFIYPQKQNSFLKLYFHEISYRLIDGTSQINLDPICPLNVPFTAFSYDSISATFKLVLLSNSTQPHRVRITLAYELELSDDLRLPVRTSWETEVTLKRSMPTSSTSSQNSTTNNNINRSASFNGATNNVNFGGLNNLRFGGISSSRFSLGAASTTSLVNSKLSNVKFKFINNNIKVVKGEKFTMRLQIINSSSSPLDLVVYYNNTINPTSSVTNPRNNSGINNYGMNNGGVTIPPLSLETQYQLHKKHSKIAEGIILLSNDYKIPVVPPRETYFVDLRFIGIMSGYYGTLSGLKVLDLNTNELIEVGNGASVLIQ</sequence>
<keyword evidence="6" id="KW-1185">Reference proteome</keyword>
<reference evidence="5" key="1">
    <citation type="submission" date="2022-10" db="EMBL/GenBank/DDBJ databases">
        <authorList>
            <person name="Byrne P K."/>
        </authorList>
    </citation>
    <scope>NUCLEOTIDE SEQUENCE</scope>
    <source>
        <strain evidence="5">IFO1815</strain>
    </source>
</reference>
<feature type="domain" description="Trafficking protein particle complex II-specific subunit 65 IgD2" evidence="4">
    <location>
        <begin position="206"/>
        <end position="334"/>
    </location>
</feature>
<feature type="domain" description="Trafficking protein particle complex II-specific subunit 65 IgD3" evidence="2">
    <location>
        <begin position="399"/>
        <end position="547"/>
    </location>
</feature>
<feature type="region of interest" description="Disordered" evidence="1">
    <location>
        <begin position="335"/>
        <end position="359"/>
    </location>
</feature>
<feature type="region of interest" description="Disordered" evidence="1">
    <location>
        <begin position="165"/>
        <end position="188"/>
    </location>
</feature>
<name>A0AA35NGH6_SACMI</name>
<dbReference type="Pfam" id="PF23645">
    <property type="entry name" value="IgD1_Trs65"/>
    <property type="match status" value="1"/>
</dbReference>
<evidence type="ECO:0000259" key="4">
    <source>
        <dbReference type="Pfam" id="PF23646"/>
    </source>
</evidence>
<accession>A0AA35NGH6</accession>
<dbReference type="Proteomes" id="UP001161438">
    <property type="component" value="Chromosome 6"/>
</dbReference>
<gene>
    <name evidence="5" type="primary">SMKI06G2040</name>
    <name evidence="5" type="ORF">SMKI_06G2040</name>
</gene>
<evidence type="ECO:0000259" key="3">
    <source>
        <dbReference type="Pfam" id="PF23645"/>
    </source>
</evidence>
<organism evidence="5 6">
    <name type="scientific">Saccharomyces mikatae IFO 1815</name>
    <dbReference type="NCBI Taxonomy" id="226126"/>
    <lineage>
        <taxon>Eukaryota</taxon>
        <taxon>Fungi</taxon>
        <taxon>Dikarya</taxon>
        <taxon>Ascomycota</taxon>
        <taxon>Saccharomycotina</taxon>
        <taxon>Saccharomycetes</taxon>
        <taxon>Saccharomycetales</taxon>
        <taxon>Saccharomycetaceae</taxon>
        <taxon>Saccharomyces</taxon>
    </lineage>
</organism>
<evidence type="ECO:0000313" key="6">
    <source>
        <dbReference type="Proteomes" id="UP001161438"/>
    </source>
</evidence>
<dbReference type="GeneID" id="80918065"/>
<dbReference type="GO" id="GO:0005802">
    <property type="term" value="C:trans-Golgi network"/>
    <property type="evidence" value="ECO:0007669"/>
    <property type="project" value="TreeGrafter"/>
</dbReference>
<dbReference type="InterPro" id="IPR024662">
    <property type="entry name" value="Trs65"/>
</dbReference>
<dbReference type="Pfam" id="PF23646">
    <property type="entry name" value="IgD2_Trs65"/>
    <property type="match status" value="1"/>
</dbReference>
<proteinExistence type="predicted"/>
<dbReference type="PANTHER" id="PTHR28159">
    <property type="entry name" value="TRAFFICKING PROTEIN PARTICLE COMPLEX II-SPECIFIC SUBUNIT 65"/>
    <property type="match status" value="1"/>
</dbReference>
<dbReference type="Pfam" id="PF12735">
    <property type="entry name" value="IgD3_Trs65"/>
    <property type="match status" value="1"/>
</dbReference>
<feature type="compositionally biased region" description="Low complexity" evidence="1">
    <location>
        <begin position="339"/>
        <end position="359"/>
    </location>
</feature>
<protein>
    <recommendedName>
        <fullName evidence="7">Trafficking protein particle complex II-specific subunit 65</fullName>
    </recommendedName>
</protein>
<dbReference type="RefSeq" id="XP_056081969.1">
    <property type="nucleotide sequence ID" value="XM_056222260.1"/>
</dbReference>
<dbReference type="GO" id="GO:0006891">
    <property type="term" value="P:intra-Golgi vesicle-mediated transport"/>
    <property type="evidence" value="ECO:0007669"/>
    <property type="project" value="InterPro"/>
</dbReference>
<dbReference type="InterPro" id="IPR055426">
    <property type="entry name" value="IgD2_Trs65"/>
</dbReference>
<evidence type="ECO:0008006" key="7">
    <source>
        <dbReference type="Google" id="ProtNLM"/>
    </source>
</evidence>
<evidence type="ECO:0000259" key="2">
    <source>
        <dbReference type="Pfam" id="PF12735"/>
    </source>
</evidence>
<dbReference type="PANTHER" id="PTHR28159:SF1">
    <property type="entry name" value="TRAFFICKING PROTEIN PARTICLE COMPLEX II-SPECIFIC SUBUNIT 65"/>
    <property type="match status" value="1"/>
</dbReference>
<evidence type="ECO:0000313" key="5">
    <source>
        <dbReference type="EMBL" id="CAI4038854.1"/>
    </source>
</evidence>
<dbReference type="InterPro" id="IPR055425">
    <property type="entry name" value="IgD1_Trs65"/>
</dbReference>
<dbReference type="EMBL" id="OX365762">
    <property type="protein sequence ID" value="CAI4038854.1"/>
    <property type="molecule type" value="Genomic_DNA"/>
</dbReference>
<dbReference type="InterPro" id="IPR055420">
    <property type="entry name" value="IgD3_Trs65"/>
</dbReference>